<proteinExistence type="predicted"/>
<sequence length="74" mass="8619">MFSRRRREAHLVLYSCITLAPHTCSYLPSPTKRKSVRGLGDVLPQTEEDYDSETTNQPMLLLRNRKLLRAYQPV</sequence>
<name>A0AAV2NL01_9HYME</name>
<dbReference type="AlphaFoldDB" id="A0AAV2NL01"/>
<dbReference type="EMBL" id="OZ034825">
    <property type="protein sequence ID" value="CAL1680494.1"/>
    <property type="molecule type" value="Genomic_DNA"/>
</dbReference>
<accession>A0AAV2NL01</accession>
<evidence type="ECO:0008006" key="3">
    <source>
        <dbReference type="Google" id="ProtNLM"/>
    </source>
</evidence>
<dbReference type="Proteomes" id="UP001497644">
    <property type="component" value="Chromosome 2"/>
</dbReference>
<organism evidence="1 2">
    <name type="scientific">Lasius platythorax</name>
    <dbReference type="NCBI Taxonomy" id="488582"/>
    <lineage>
        <taxon>Eukaryota</taxon>
        <taxon>Metazoa</taxon>
        <taxon>Ecdysozoa</taxon>
        <taxon>Arthropoda</taxon>
        <taxon>Hexapoda</taxon>
        <taxon>Insecta</taxon>
        <taxon>Pterygota</taxon>
        <taxon>Neoptera</taxon>
        <taxon>Endopterygota</taxon>
        <taxon>Hymenoptera</taxon>
        <taxon>Apocrita</taxon>
        <taxon>Aculeata</taxon>
        <taxon>Formicoidea</taxon>
        <taxon>Formicidae</taxon>
        <taxon>Formicinae</taxon>
        <taxon>Lasius</taxon>
        <taxon>Lasius</taxon>
    </lineage>
</organism>
<keyword evidence="2" id="KW-1185">Reference proteome</keyword>
<reference evidence="1" key="1">
    <citation type="submission" date="2024-04" db="EMBL/GenBank/DDBJ databases">
        <authorList>
            <consortium name="Molecular Ecology Group"/>
        </authorList>
    </citation>
    <scope>NUCLEOTIDE SEQUENCE</scope>
</reference>
<protein>
    <recommendedName>
        <fullName evidence="3">Secreted protein</fullName>
    </recommendedName>
</protein>
<evidence type="ECO:0000313" key="2">
    <source>
        <dbReference type="Proteomes" id="UP001497644"/>
    </source>
</evidence>
<gene>
    <name evidence="1" type="ORF">LPLAT_LOCUS6498</name>
</gene>
<evidence type="ECO:0000313" key="1">
    <source>
        <dbReference type="EMBL" id="CAL1680494.1"/>
    </source>
</evidence>